<feature type="chain" id="PRO_5045952909" evidence="1">
    <location>
        <begin position="20"/>
        <end position="296"/>
    </location>
</feature>
<dbReference type="RefSeq" id="WP_207036326.1">
    <property type="nucleotide sequence ID" value="NZ_JAFLNL010000013.1"/>
</dbReference>
<sequence>MLQYLLVLFWSIATANAQADTLYVNDTHVLSLIFPKSISRAVTGHSNYRLGYNKETPERVGLLQGNQGSDSNLLVVTEDGLAYSYYLAYRKQLKESHRFINESEAIGNVLPEKRKDEMAQKKRRRFQTVTPSDSLQYRKASCYFLERNTTVMKAKRKDGMVLRLRDVSYFGKETYIVLEIENRSDIDFEVDFVQLFKVNGNRRKKSSYQKLSLEPIYRYNKLSIVKVGHVERFVYVVPKFTLSGKERLMIELQEKSGSRKLVLKGKRYHRPTWGSNTKWESKGPNRILEPKLFTRH</sequence>
<evidence type="ECO:0000313" key="3">
    <source>
        <dbReference type="Proteomes" id="UP000664044"/>
    </source>
</evidence>
<dbReference type="Proteomes" id="UP000664044">
    <property type="component" value="Unassembled WGS sequence"/>
</dbReference>
<dbReference type="Pfam" id="PF13595">
    <property type="entry name" value="DUF4138"/>
    <property type="match status" value="1"/>
</dbReference>
<comment type="caution">
    <text evidence="2">The sequence shown here is derived from an EMBL/GenBank/DDBJ whole genome shotgun (WGS) entry which is preliminary data.</text>
</comment>
<keyword evidence="3" id="KW-1185">Reference proteome</keyword>
<feature type="signal peptide" evidence="1">
    <location>
        <begin position="1"/>
        <end position="19"/>
    </location>
</feature>
<keyword evidence="1" id="KW-0732">Signal</keyword>
<reference evidence="2 3" key="1">
    <citation type="submission" date="2021-03" db="EMBL/GenBank/DDBJ databases">
        <title>Muricauda lutimaris sp. nov. and Muricauda ruestringensis sp. nov, two marine members of the Flavobacteriaceae isolated from deep sea sediments of Western Pacific.</title>
        <authorList>
            <person name="Zhao S."/>
            <person name="Liu R."/>
        </authorList>
    </citation>
    <scope>NUCLEOTIDE SEQUENCE [LARGE SCALE GENOMIC DNA]</scope>
    <source>
        <strain evidence="2 3">BC31-1-A7</strain>
    </source>
</reference>
<name>A0ABS3G906_9FLAO</name>
<protein>
    <submittedName>
        <fullName evidence="2">DUF4138 domain-containing protein</fullName>
    </submittedName>
</protein>
<organism evidence="2 3">
    <name type="scientific">Flagellimonas aurea</name>
    <dbReference type="NCBI Taxonomy" id="2915619"/>
    <lineage>
        <taxon>Bacteria</taxon>
        <taxon>Pseudomonadati</taxon>
        <taxon>Bacteroidota</taxon>
        <taxon>Flavobacteriia</taxon>
        <taxon>Flavobacteriales</taxon>
        <taxon>Flavobacteriaceae</taxon>
        <taxon>Flagellimonas</taxon>
    </lineage>
</organism>
<gene>
    <name evidence="2" type="ORF">J0656_17895</name>
</gene>
<evidence type="ECO:0000313" key="2">
    <source>
        <dbReference type="EMBL" id="MBO0355895.1"/>
    </source>
</evidence>
<dbReference type="InterPro" id="IPR022298">
    <property type="entry name" value="Conjug_transposon_TraN"/>
</dbReference>
<evidence type="ECO:0000256" key="1">
    <source>
        <dbReference type="SAM" id="SignalP"/>
    </source>
</evidence>
<accession>A0ABS3G906</accession>
<dbReference type="EMBL" id="JAFLNL010000013">
    <property type="protein sequence ID" value="MBO0355895.1"/>
    <property type="molecule type" value="Genomic_DNA"/>
</dbReference>
<proteinExistence type="predicted"/>